<dbReference type="PANTHER" id="PTHR24024">
    <property type="entry name" value="PULMONARY SURFACTANT-ASSOCIATED PROTEIN A"/>
    <property type="match status" value="1"/>
</dbReference>
<protein>
    <submittedName>
        <fullName evidence="2">Uncharacterized protein</fullName>
    </submittedName>
</protein>
<gene>
    <name evidence="2" type="ORF">PEVE_00011086</name>
</gene>
<name>A0ABN8LHE5_9CNID</name>
<reference evidence="2 3" key="1">
    <citation type="submission" date="2022-05" db="EMBL/GenBank/DDBJ databases">
        <authorList>
            <consortium name="Genoscope - CEA"/>
            <person name="William W."/>
        </authorList>
    </citation>
    <scope>NUCLEOTIDE SEQUENCE [LARGE SCALE GENOMIC DNA]</scope>
</reference>
<dbReference type="Proteomes" id="UP001159427">
    <property type="component" value="Unassembled WGS sequence"/>
</dbReference>
<evidence type="ECO:0000256" key="1">
    <source>
        <dbReference type="SAM" id="MobiDB-lite"/>
    </source>
</evidence>
<sequence length="187" mass="21229">MKPTKCPAKEKKNNARKAKDEERKESTKKKSRPLSLLSAHARAWQADILHVNQKAAKCCMGGDYYTHTGGGTNHLCIPKVPKYDQYKDCYQDHGGFVFGTEYKLSFKKNLHNHDAPCAVCYVESRGSMPMMPARNDRPSGWSKEYHGYLVTEHYNHKNQKKTTSVSTETLSLFPAAARTQMEHCCTL</sequence>
<dbReference type="EMBL" id="CALNXI010000018">
    <property type="protein sequence ID" value="CAH3015054.1"/>
    <property type="molecule type" value="Genomic_DNA"/>
</dbReference>
<keyword evidence="3" id="KW-1185">Reference proteome</keyword>
<proteinExistence type="predicted"/>
<accession>A0ABN8LHE5</accession>
<comment type="caution">
    <text evidence="2">The sequence shown here is derived from an EMBL/GenBank/DDBJ whole genome shotgun (WGS) entry which is preliminary data.</text>
</comment>
<dbReference type="InterPro" id="IPR051077">
    <property type="entry name" value="Ca-dependent_lectin"/>
</dbReference>
<feature type="region of interest" description="Disordered" evidence="1">
    <location>
        <begin position="1"/>
        <end position="34"/>
    </location>
</feature>
<organism evidence="2 3">
    <name type="scientific">Porites evermanni</name>
    <dbReference type="NCBI Taxonomy" id="104178"/>
    <lineage>
        <taxon>Eukaryota</taxon>
        <taxon>Metazoa</taxon>
        <taxon>Cnidaria</taxon>
        <taxon>Anthozoa</taxon>
        <taxon>Hexacorallia</taxon>
        <taxon>Scleractinia</taxon>
        <taxon>Fungiina</taxon>
        <taxon>Poritidae</taxon>
        <taxon>Porites</taxon>
    </lineage>
</organism>
<dbReference type="PANTHER" id="PTHR24024:SF18">
    <property type="entry name" value="SHORT-CHAIN COLLAGEN C4-LIKE"/>
    <property type="match status" value="1"/>
</dbReference>
<evidence type="ECO:0000313" key="3">
    <source>
        <dbReference type="Proteomes" id="UP001159427"/>
    </source>
</evidence>
<evidence type="ECO:0000313" key="2">
    <source>
        <dbReference type="EMBL" id="CAH3015054.1"/>
    </source>
</evidence>
<feature type="compositionally biased region" description="Basic and acidic residues" evidence="1">
    <location>
        <begin position="7"/>
        <end position="25"/>
    </location>
</feature>